<dbReference type="STRING" id="287986.DV20_25365"/>
<dbReference type="OrthoDB" id="9809462at2"/>
<name>A0A066TW79_9PSEU</name>
<dbReference type="RefSeq" id="WP_043784280.1">
    <property type="nucleotide sequence ID" value="NZ_JMQI01000053.1"/>
</dbReference>
<dbReference type="InterPro" id="IPR019888">
    <property type="entry name" value="Tscrpt_reg_AsnC-like"/>
</dbReference>
<dbReference type="Proteomes" id="UP000027345">
    <property type="component" value="Unassembled WGS sequence"/>
</dbReference>
<dbReference type="GO" id="GO:0043200">
    <property type="term" value="P:response to amino acid"/>
    <property type="evidence" value="ECO:0007669"/>
    <property type="project" value="TreeGrafter"/>
</dbReference>
<reference evidence="5 6" key="1">
    <citation type="submission" date="2014-05" db="EMBL/GenBank/DDBJ databases">
        <title>Draft genome sequence of Amycolatopsis rifamycinica DSM 46095.</title>
        <authorList>
            <person name="Lal R."/>
            <person name="Saxena A."/>
            <person name="Kumari R."/>
            <person name="Mukherjee U."/>
            <person name="Singh P."/>
            <person name="Sangwan N."/>
            <person name="Mahato N.K."/>
        </authorList>
    </citation>
    <scope>NUCLEOTIDE SEQUENCE [LARGE SCALE GENOMIC DNA]</scope>
    <source>
        <strain evidence="5 6">DSM 46095</strain>
    </source>
</reference>
<comment type="caution">
    <text evidence="5">The sequence shown here is derived from an EMBL/GenBank/DDBJ whole genome shotgun (WGS) entry which is preliminary data.</text>
</comment>
<dbReference type="InterPro" id="IPR011991">
    <property type="entry name" value="ArsR-like_HTH"/>
</dbReference>
<dbReference type="CDD" id="cd00090">
    <property type="entry name" value="HTH_ARSR"/>
    <property type="match status" value="1"/>
</dbReference>
<dbReference type="InterPro" id="IPR036388">
    <property type="entry name" value="WH-like_DNA-bd_sf"/>
</dbReference>
<feature type="domain" description="HTH asnC-type" evidence="4">
    <location>
        <begin position="5"/>
        <end position="66"/>
    </location>
</feature>
<keyword evidence="3" id="KW-0804">Transcription</keyword>
<dbReference type="GO" id="GO:0043565">
    <property type="term" value="F:sequence-specific DNA binding"/>
    <property type="evidence" value="ECO:0007669"/>
    <property type="project" value="InterPro"/>
</dbReference>
<dbReference type="SMART" id="SM00344">
    <property type="entry name" value="HTH_ASNC"/>
    <property type="match status" value="1"/>
</dbReference>
<accession>A0A066TW79</accession>
<dbReference type="GO" id="GO:0005829">
    <property type="term" value="C:cytosol"/>
    <property type="evidence" value="ECO:0007669"/>
    <property type="project" value="TreeGrafter"/>
</dbReference>
<sequence length="161" mass="17645">MPETIDEIDARLLQALGEDPRATAVALAERLGLSRNTVQARLARLEQRGVLRSFERRIDPARLGHPLRAFVNAQVDQRRLAEIGESLAAIPEVTEVCGLTGASDLMVPVVAVDADDLYRIAGHILASPGVERTNISLVMRELVPYRLTPLLERVHSAQPEA</sequence>
<evidence type="ECO:0000313" key="6">
    <source>
        <dbReference type="Proteomes" id="UP000027345"/>
    </source>
</evidence>
<evidence type="ECO:0000259" key="4">
    <source>
        <dbReference type="PROSITE" id="PS50956"/>
    </source>
</evidence>
<organism evidence="5 6">
    <name type="scientific">Amycolatopsis rifamycinica</name>
    <dbReference type="NCBI Taxonomy" id="287986"/>
    <lineage>
        <taxon>Bacteria</taxon>
        <taxon>Bacillati</taxon>
        <taxon>Actinomycetota</taxon>
        <taxon>Actinomycetes</taxon>
        <taxon>Pseudonocardiales</taxon>
        <taxon>Pseudonocardiaceae</taxon>
        <taxon>Amycolatopsis</taxon>
    </lineage>
</organism>
<dbReference type="InterPro" id="IPR036390">
    <property type="entry name" value="WH_DNA-bd_sf"/>
</dbReference>
<evidence type="ECO:0000256" key="1">
    <source>
        <dbReference type="ARBA" id="ARBA00023015"/>
    </source>
</evidence>
<evidence type="ECO:0000313" key="5">
    <source>
        <dbReference type="EMBL" id="KDN19451.1"/>
    </source>
</evidence>
<dbReference type="SUPFAM" id="SSF46785">
    <property type="entry name" value="Winged helix' DNA-binding domain"/>
    <property type="match status" value="1"/>
</dbReference>
<dbReference type="PROSITE" id="PS00519">
    <property type="entry name" value="HTH_ASNC_1"/>
    <property type="match status" value="1"/>
</dbReference>
<dbReference type="PRINTS" id="PR00033">
    <property type="entry name" value="HTHASNC"/>
</dbReference>
<keyword evidence="1" id="KW-0805">Transcription regulation</keyword>
<dbReference type="Pfam" id="PF13412">
    <property type="entry name" value="HTH_24"/>
    <property type="match status" value="1"/>
</dbReference>
<dbReference type="PANTHER" id="PTHR30154">
    <property type="entry name" value="LEUCINE-RESPONSIVE REGULATORY PROTEIN"/>
    <property type="match status" value="1"/>
</dbReference>
<dbReference type="InterPro" id="IPR000485">
    <property type="entry name" value="AsnC-type_HTH_dom"/>
</dbReference>
<dbReference type="AlphaFoldDB" id="A0A066TW79"/>
<evidence type="ECO:0000256" key="3">
    <source>
        <dbReference type="ARBA" id="ARBA00023163"/>
    </source>
</evidence>
<dbReference type="InterPro" id="IPR011008">
    <property type="entry name" value="Dimeric_a/b-barrel"/>
</dbReference>
<keyword evidence="2" id="KW-0238">DNA-binding</keyword>
<dbReference type="Pfam" id="PF01037">
    <property type="entry name" value="AsnC_trans_reg"/>
    <property type="match status" value="1"/>
</dbReference>
<dbReference type="InterPro" id="IPR019885">
    <property type="entry name" value="Tscrpt_reg_HTH_AsnC-type_CS"/>
</dbReference>
<dbReference type="eggNOG" id="COG1522">
    <property type="taxonomic scope" value="Bacteria"/>
</dbReference>
<dbReference type="PANTHER" id="PTHR30154:SF34">
    <property type="entry name" value="TRANSCRIPTIONAL REGULATOR AZLB"/>
    <property type="match status" value="1"/>
</dbReference>
<dbReference type="Gene3D" id="3.30.70.920">
    <property type="match status" value="1"/>
</dbReference>
<dbReference type="Gene3D" id="1.10.10.10">
    <property type="entry name" value="Winged helix-like DNA-binding domain superfamily/Winged helix DNA-binding domain"/>
    <property type="match status" value="1"/>
</dbReference>
<dbReference type="SUPFAM" id="SSF54909">
    <property type="entry name" value="Dimeric alpha+beta barrel"/>
    <property type="match status" value="1"/>
</dbReference>
<evidence type="ECO:0000256" key="2">
    <source>
        <dbReference type="ARBA" id="ARBA00023125"/>
    </source>
</evidence>
<keyword evidence="6" id="KW-1185">Reference proteome</keyword>
<dbReference type="InterPro" id="IPR019887">
    <property type="entry name" value="Tscrpt_reg_AsnC/Lrp_C"/>
</dbReference>
<proteinExistence type="predicted"/>
<dbReference type="PROSITE" id="PS50956">
    <property type="entry name" value="HTH_ASNC_2"/>
    <property type="match status" value="1"/>
</dbReference>
<dbReference type="EMBL" id="JMQI01000053">
    <property type="protein sequence ID" value="KDN19451.1"/>
    <property type="molecule type" value="Genomic_DNA"/>
</dbReference>
<protein>
    <submittedName>
        <fullName evidence="5">AsnC family transcriptional regulator</fullName>
    </submittedName>
</protein>
<gene>
    <name evidence="5" type="ORF">DV20_25365</name>
</gene>